<keyword evidence="4" id="KW-0146">Chitin degradation</keyword>
<protein>
    <recommendedName>
        <fullName evidence="2">chitinase</fullName>
        <ecNumber evidence="2">3.2.1.14</ecNumber>
    </recommendedName>
</protein>
<dbReference type="Gene3D" id="3.10.50.10">
    <property type="match status" value="1"/>
</dbReference>
<evidence type="ECO:0000256" key="8">
    <source>
        <dbReference type="SAM" id="MobiDB-lite"/>
    </source>
</evidence>
<evidence type="ECO:0000256" key="3">
    <source>
        <dbReference type="ARBA" id="ARBA00022801"/>
    </source>
</evidence>
<reference evidence="10 11" key="1">
    <citation type="submission" date="2022-11" db="EMBL/GenBank/DDBJ databases">
        <title>Minimal conservation of predation-associated metabolite biosynthetic gene clusters underscores biosynthetic potential of Myxococcota including descriptions for ten novel species: Archangium lansinium sp. nov., Myxococcus landrumus sp. nov., Nannocystis bai.</title>
        <authorList>
            <person name="Ahearne A."/>
            <person name="Stevens C."/>
            <person name="Dowd S."/>
        </authorList>
    </citation>
    <scope>NUCLEOTIDE SEQUENCE [LARGE SCALE GENOMIC DNA]</scope>
    <source>
        <strain evidence="10 11">NCELM</strain>
    </source>
</reference>
<comment type="caution">
    <text evidence="10">The sequence shown here is derived from an EMBL/GenBank/DDBJ whole genome shotgun (WGS) entry which is preliminary data.</text>
</comment>
<comment type="similarity">
    <text evidence="7">Belongs to the glycosyl hydrolase 18 family.</text>
</comment>
<dbReference type="EMBL" id="JAQNDN010000026">
    <property type="protein sequence ID" value="MDC0674823.1"/>
    <property type="molecule type" value="Genomic_DNA"/>
</dbReference>
<accession>A0ABT5BMD0</accession>
<dbReference type="InterPro" id="IPR050314">
    <property type="entry name" value="Glycosyl_Hydrlase_18"/>
</dbReference>
<dbReference type="InterPro" id="IPR011583">
    <property type="entry name" value="Chitinase_II/V-like_cat"/>
</dbReference>
<dbReference type="Gene3D" id="3.20.20.80">
    <property type="entry name" value="Glycosidases"/>
    <property type="match status" value="1"/>
</dbReference>
<evidence type="ECO:0000256" key="1">
    <source>
        <dbReference type="ARBA" id="ARBA00000822"/>
    </source>
</evidence>
<keyword evidence="11" id="KW-1185">Reference proteome</keyword>
<keyword evidence="4" id="KW-0624">Polysaccharide degradation</keyword>
<comment type="catalytic activity">
    <reaction evidence="1">
        <text>Random endo-hydrolysis of N-acetyl-beta-D-glucosaminide (1-&gt;4)-beta-linkages in chitin and chitodextrins.</text>
        <dbReference type="EC" id="3.2.1.14"/>
    </reaction>
</comment>
<dbReference type="SUPFAM" id="SSF54556">
    <property type="entry name" value="Chitinase insertion domain"/>
    <property type="match status" value="1"/>
</dbReference>
<evidence type="ECO:0000313" key="10">
    <source>
        <dbReference type="EMBL" id="MDC0674823.1"/>
    </source>
</evidence>
<dbReference type="GO" id="GO:0016787">
    <property type="term" value="F:hydrolase activity"/>
    <property type="evidence" value="ECO:0007669"/>
    <property type="project" value="UniProtKB-KW"/>
</dbReference>
<dbReference type="InterPro" id="IPR001223">
    <property type="entry name" value="Glyco_hydro18_cat"/>
</dbReference>
<dbReference type="CDD" id="cd06548">
    <property type="entry name" value="GH18_chitinase"/>
    <property type="match status" value="1"/>
</dbReference>
<name>A0ABT5BMD0_9BACT</name>
<feature type="compositionally biased region" description="Low complexity" evidence="8">
    <location>
        <begin position="1"/>
        <end position="35"/>
    </location>
</feature>
<organism evidence="10 11">
    <name type="scientific">Nannocystis radixulma</name>
    <dbReference type="NCBI Taxonomy" id="2995305"/>
    <lineage>
        <taxon>Bacteria</taxon>
        <taxon>Pseudomonadati</taxon>
        <taxon>Myxococcota</taxon>
        <taxon>Polyangia</taxon>
        <taxon>Nannocystales</taxon>
        <taxon>Nannocystaceae</taxon>
        <taxon>Nannocystis</taxon>
    </lineage>
</organism>
<evidence type="ECO:0000313" key="11">
    <source>
        <dbReference type="Proteomes" id="UP001217838"/>
    </source>
</evidence>
<dbReference type="PROSITE" id="PS01095">
    <property type="entry name" value="GH18_1"/>
    <property type="match status" value="1"/>
</dbReference>
<keyword evidence="4" id="KW-0119">Carbohydrate metabolism</keyword>
<dbReference type="Pfam" id="PF00704">
    <property type="entry name" value="Glyco_hydro_18"/>
    <property type="match status" value="1"/>
</dbReference>
<dbReference type="PROSITE" id="PS51910">
    <property type="entry name" value="GH18_2"/>
    <property type="match status" value="1"/>
</dbReference>
<evidence type="ECO:0000256" key="4">
    <source>
        <dbReference type="ARBA" id="ARBA00023024"/>
    </source>
</evidence>
<feature type="domain" description="GH18" evidence="9">
    <location>
        <begin position="81"/>
        <end position="446"/>
    </location>
</feature>
<dbReference type="SUPFAM" id="SSF51445">
    <property type="entry name" value="(Trans)glycosidases"/>
    <property type="match status" value="1"/>
</dbReference>
<dbReference type="InterPro" id="IPR017853">
    <property type="entry name" value="GH"/>
</dbReference>
<dbReference type="InterPro" id="IPR001579">
    <property type="entry name" value="Glyco_hydro_18_chit_AS"/>
</dbReference>
<dbReference type="SMART" id="SM00636">
    <property type="entry name" value="Glyco_18"/>
    <property type="match status" value="1"/>
</dbReference>
<dbReference type="EC" id="3.2.1.14" evidence="2"/>
<sequence>MSDSTDSGGPTTDAGTAATETTGSPSSDPTGTETGVDATATNSPTDPGTSDPTAGPTTSTTGPDPGTTTSEETTGGPIGPGRIVAYFTAWAVYDRDYHVDDIPADKLTHVNYAFANLTADGNCVLGDSYADIEKIYGDEDPNAPFKGSFHQMQQLKQQHGDLRTLISVGGYTWSTNFAPNAATEQGRASIASSCVQFMRDYGFDGVDIDWEFPASPQEGQDYSALLAALRAELDAAGTEDGAEYLLTIAAPAGQANLANLDLPGIAASVDWINLMAYDFAGPWMATTTFNAALHSPADDPDPNNVGLSDDAAVTTILDAGVPPEKLVLGVPFYGRSFAGAGAGDNGLFSSFSGAGPGTWEPGIVDYHDIAANYAPTLTHHWHDEARVPWLYDAGNDLFITYDDPESMQHKMDYIAARGLGGAMFWELAGDTQDSALLTVLADALLP</sequence>
<keyword evidence="3 6" id="KW-0378">Hydrolase</keyword>
<evidence type="ECO:0000259" key="9">
    <source>
        <dbReference type="PROSITE" id="PS51910"/>
    </source>
</evidence>
<dbReference type="RefSeq" id="WP_272009358.1">
    <property type="nucleotide sequence ID" value="NZ_JAQNDN010000026.1"/>
</dbReference>
<feature type="compositionally biased region" description="Low complexity" evidence="8">
    <location>
        <begin position="43"/>
        <end position="75"/>
    </location>
</feature>
<dbReference type="PANTHER" id="PTHR11177">
    <property type="entry name" value="CHITINASE"/>
    <property type="match status" value="1"/>
</dbReference>
<dbReference type="PANTHER" id="PTHR11177:SF317">
    <property type="entry name" value="CHITINASE 12-RELATED"/>
    <property type="match status" value="1"/>
</dbReference>
<proteinExistence type="inferred from homology"/>
<dbReference type="Proteomes" id="UP001217838">
    <property type="component" value="Unassembled WGS sequence"/>
</dbReference>
<evidence type="ECO:0000256" key="7">
    <source>
        <dbReference type="RuleBase" id="RU004453"/>
    </source>
</evidence>
<dbReference type="InterPro" id="IPR029070">
    <property type="entry name" value="Chitinase_insertion_sf"/>
</dbReference>
<evidence type="ECO:0000256" key="6">
    <source>
        <dbReference type="RuleBase" id="RU000489"/>
    </source>
</evidence>
<evidence type="ECO:0000256" key="2">
    <source>
        <dbReference type="ARBA" id="ARBA00012729"/>
    </source>
</evidence>
<keyword evidence="5 6" id="KW-0326">Glycosidase</keyword>
<evidence type="ECO:0000256" key="5">
    <source>
        <dbReference type="ARBA" id="ARBA00023295"/>
    </source>
</evidence>
<feature type="region of interest" description="Disordered" evidence="8">
    <location>
        <begin position="1"/>
        <end position="80"/>
    </location>
</feature>
<gene>
    <name evidence="10" type="ORF">POL58_44145</name>
</gene>